<evidence type="ECO:0000313" key="3">
    <source>
        <dbReference type="EMBL" id="CAH3127698.1"/>
    </source>
</evidence>
<keyword evidence="2" id="KW-0732">Signal</keyword>
<evidence type="ECO:0008006" key="5">
    <source>
        <dbReference type="Google" id="ProtNLM"/>
    </source>
</evidence>
<dbReference type="Proteomes" id="UP001159405">
    <property type="component" value="Unassembled WGS sequence"/>
</dbReference>
<dbReference type="SUPFAM" id="SSF57501">
    <property type="entry name" value="Cystine-knot cytokines"/>
    <property type="match status" value="1"/>
</dbReference>
<gene>
    <name evidence="3" type="ORF">PLOB_00033343</name>
</gene>
<evidence type="ECO:0000256" key="2">
    <source>
        <dbReference type="SAM" id="SignalP"/>
    </source>
</evidence>
<keyword evidence="4" id="KW-1185">Reference proteome</keyword>
<evidence type="ECO:0000313" key="4">
    <source>
        <dbReference type="Proteomes" id="UP001159405"/>
    </source>
</evidence>
<feature type="region of interest" description="Disordered" evidence="1">
    <location>
        <begin position="93"/>
        <end position="129"/>
    </location>
</feature>
<feature type="signal peptide" evidence="2">
    <location>
        <begin position="1"/>
        <end position="17"/>
    </location>
</feature>
<protein>
    <recommendedName>
        <fullName evidence="5">Reverse transcriptase</fullName>
    </recommendedName>
</protein>
<proteinExistence type="predicted"/>
<dbReference type="InterPro" id="IPR029034">
    <property type="entry name" value="Cystine-knot_cytokine"/>
</dbReference>
<feature type="chain" id="PRO_5046256230" description="Reverse transcriptase" evidence="2">
    <location>
        <begin position="18"/>
        <end position="229"/>
    </location>
</feature>
<dbReference type="EMBL" id="CALNXK010000044">
    <property type="protein sequence ID" value="CAH3127698.1"/>
    <property type="molecule type" value="Genomic_DNA"/>
</dbReference>
<organism evidence="3 4">
    <name type="scientific">Porites lobata</name>
    <dbReference type="NCBI Taxonomy" id="104759"/>
    <lineage>
        <taxon>Eukaryota</taxon>
        <taxon>Metazoa</taxon>
        <taxon>Cnidaria</taxon>
        <taxon>Anthozoa</taxon>
        <taxon>Hexacorallia</taxon>
        <taxon>Scleractinia</taxon>
        <taxon>Fungiina</taxon>
        <taxon>Poritidae</taxon>
        <taxon>Porites</taxon>
    </lineage>
</organism>
<name>A0ABN8P2I6_9CNID</name>
<sequence length="229" mass="25702">MAIRVLFLAANLPVLLGGLLWKWEVPRNGEELTKGLKLLGLKPGPLGYFNSFYMAFTKAEADRFPNLVSYHSMLRRMKIYNITRESQVLLHSNRSRLRRDESSDSDSTDGSTGPSFPVTEPRGPCESKTEGLCDICPATTRLGPDKRPEFINVMVCRGQQSCGQGSVRGECKNSSVTQTFLQRIASIVERSLHGLSMIFLRKAFDLVDHQILLEKVELYDLGTTVVAWF</sequence>
<comment type="caution">
    <text evidence="3">The sequence shown here is derived from an EMBL/GenBank/DDBJ whole genome shotgun (WGS) entry which is preliminary data.</text>
</comment>
<accession>A0ABN8P2I6</accession>
<evidence type="ECO:0000256" key="1">
    <source>
        <dbReference type="SAM" id="MobiDB-lite"/>
    </source>
</evidence>
<reference evidence="3 4" key="1">
    <citation type="submission" date="2022-05" db="EMBL/GenBank/DDBJ databases">
        <authorList>
            <consortium name="Genoscope - CEA"/>
            <person name="William W."/>
        </authorList>
    </citation>
    <scope>NUCLEOTIDE SEQUENCE [LARGE SCALE GENOMIC DNA]</scope>
</reference>